<reference evidence="2" key="2">
    <citation type="journal article" date="2023" name="IMA Fungus">
        <title>Comparative genomic study of the Penicillium genus elucidates a diverse pangenome and 15 lateral gene transfer events.</title>
        <authorList>
            <person name="Petersen C."/>
            <person name="Sorensen T."/>
            <person name="Nielsen M.R."/>
            <person name="Sondergaard T.E."/>
            <person name="Sorensen J.L."/>
            <person name="Fitzpatrick D.A."/>
            <person name="Frisvad J.C."/>
            <person name="Nielsen K.L."/>
        </authorList>
    </citation>
    <scope>NUCLEOTIDE SEQUENCE</scope>
    <source>
        <strain evidence="2">IBT 30069</strain>
    </source>
</reference>
<organism evidence="2 3">
    <name type="scientific">Penicillium angulare</name>
    <dbReference type="NCBI Taxonomy" id="116970"/>
    <lineage>
        <taxon>Eukaryota</taxon>
        <taxon>Fungi</taxon>
        <taxon>Dikarya</taxon>
        <taxon>Ascomycota</taxon>
        <taxon>Pezizomycotina</taxon>
        <taxon>Eurotiomycetes</taxon>
        <taxon>Eurotiomycetidae</taxon>
        <taxon>Eurotiales</taxon>
        <taxon>Aspergillaceae</taxon>
        <taxon>Penicillium</taxon>
    </lineage>
</organism>
<feature type="compositionally biased region" description="Pro residues" evidence="1">
    <location>
        <begin position="82"/>
        <end position="102"/>
    </location>
</feature>
<accession>A0A9W9FUG2</accession>
<dbReference type="EMBL" id="JAPQKH010000003">
    <property type="protein sequence ID" value="KAJ5106325.1"/>
    <property type="molecule type" value="Genomic_DNA"/>
</dbReference>
<proteinExistence type="predicted"/>
<sequence>MAFCLTFGTHEFTSMLEGYENVRAYCYNCRNWNGHCITRWPFFTICWIPLIPLATHKYKEVMCYTCRFSQDLRDRPDITPDTRPPPMPTYPWAPQGPHPPPQAHGAAGPQPETQKGQPAPPPQQQGPTDYK</sequence>
<reference evidence="2" key="1">
    <citation type="submission" date="2022-11" db="EMBL/GenBank/DDBJ databases">
        <authorList>
            <person name="Petersen C."/>
        </authorList>
    </citation>
    <scope>NUCLEOTIDE SEQUENCE</scope>
    <source>
        <strain evidence="2">IBT 30069</strain>
    </source>
</reference>
<dbReference type="OrthoDB" id="5545479at2759"/>
<feature type="compositionally biased region" description="Low complexity" evidence="1">
    <location>
        <begin position="103"/>
        <end position="117"/>
    </location>
</feature>
<name>A0A9W9FUG2_9EURO</name>
<protein>
    <recommendedName>
        <fullName evidence="4">Rhodopsin family protein</fullName>
    </recommendedName>
</protein>
<keyword evidence="3" id="KW-1185">Reference proteome</keyword>
<dbReference type="Proteomes" id="UP001149165">
    <property type="component" value="Unassembled WGS sequence"/>
</dbReference>
<dbReference type="PANTHER" id="PTHR28139">
    <property type="entry name" value="UPF0768 PROTEIN YBL029C-A"/>
    <property type="match status" value="1"/>
</dbReference>
<feature type="region of interest" description="Disordered" evidence="1">
    <location>
        <begin position="72"/>
        <end position="131"/>
    </location>
</feature>
<evidence type="ECO:0000313" key="2">
    <source>
        <dbReference type="EMBL" id="KAJ5106325.1"/>
    </source>
</evidence>
<dbReference type="PANTHER" id="PTHR28139:SF1">
    <property type="entry name" value="UPF0768 PROTEIN YBL029C-A"/>
    <property type="match status" value="1"/>
</dbReference>
<evidence type="ECO:0000256" key="1">
    <source>
        <dbReference type="SAM" id="MobiDB-lite"/>
    </source>
</evidence>
<comment type="caution">
    <text evidence="2">The sequence shown here is derived from an EMBL/GenBank/DDBJ whole genome shotgun (WGS) entry which is preliminary data.</text>
</comment>
<evidence type="ECO:0000313" key="3">
    <source>
        <dbReference type="Proteomes" id="UP001149165"/>
    </source>
</evidence>
<evidence type="ECO:0008006" key="4">
    <source>
        <dbReference type="Google" id="ProtNLM"/>
    </source>
</evidence>
<dbReference type="AlphaFoldDB" id="A0A9W9FUG2"/>
<gene>
    <name evidence="2" type="ORF">N7456_003000</name>
</gene>